<dbReference type="Proteomes" id="UP000242427">
    <property type="component" value="Unassembled WGS sequence"/>
</dbReference>
<dbReference type="AlphaFoldDB" id="A0A9X7PH20"/>
<keyword evidence="3" id="KW-1185">Reference proteome</keyword>
<accession>A0A9X7PH20</accession>
<comment type="caution">
    <text evidence="2">The sequence shown here is derived from an EMBL/GenBank/DDBJ whole genome shotgun (WGS) entry which is preliminary data.</text>
</comment>
<evidence type="ECO:0000259" key="1">
    <source>
        <dbReference type="Pfam" id="PF04149"/>
    </source>
</evidence>
<evidence type="ECO:0000313" key="3">
    <source>
        <dbReference type="Proteomes" id="UP000242427"/>
    </source>
</evidence>
<dbReference type="OrthoDB" id="4316979at2"/>
<dbReference type="Pfam" id="PF04149">
    <property type="entry name" value="DUF397"/>
    <property type="match status" value="2"/>
</dbReference>
<evidence type="ECO:0000313" key="2">
    <source>
        <dbReference type="EMBL" id="PSJ27684.1"/>
    </source>
</evidence>
<reference evidence="2 3" key="1">
    <citation type="submission" date="2018-03" db="EMBL/GenBank/DDBJ databases">
        <title>Chitinolytic properties of Streptosporangium nondiastaticum TBG75A20.</title>
        <authorList>
            <person name="Gayathri V."/>
            <person name="Shiburaj S."/>
        </authorList>
    </citation>
    <scope>NUCLEOTIDE SEQUENCE [LARGE SCALE GENOMIC DNA]</scope>
    <source>
        <strain evidence="2 3">TBG75A20</strain>
    </source>
</reference>
<sequence length="80" mass="8343">MSAEVIWLKSSYSGGAAGECVEVALCWSKSSYSGGAAGDCVEVAALPHIVHIRDSKRPQGPRLAVPADAWAYFVAFTSVG</sequence>
<feature type="domain" description="DUF397" evidence="1">
    <location>
        <begin position="26"/>
        <end position="75"/>
    </location>
</feature>
<proteinExistence type="predicted"/>
<gene>
    <name evidence="2" type="ORF">B7P34_16185</name>
</gene>
<feature type="domain" description="DUF397" evidence="1">
    <location>
        <begin position="7"/>
        <end position="24"/>
    </location>
</feature>
<name>A0A9X7PH20_9ACTN</name>
<dbReference type="InterPro" id="IPR007278">
    <property type="entry name" value="DUF397"/>
</dbReference>
<dbReference type="EMBL" id="PXWG01000037">
    <property type="protein sequence ID" value="PSJ27684.1"/>
    <property type="molecule type" value="Genomic_DNA"/>
</dbReference>
<protein>
    <submittedName>
        <fullName evidence="2">DUF397 domain-containing protein</fullName>
    </submittedName>
</protein>
<organism evidence="2 3">
    <name type="scientific">Streptosporangium nondiastaticum</name>
    <dbReference type="NCBI Taxonomy" id="35764"/>
    <lineage>
        <taxon>Bacteria</taxon>
        <taxon>Bacillati</taxon>
        <taxon>Actinomycetota</taxon>
        <taxon>Actinomycetes</taxon>
        <taxon>Streptosporangiales</taxon>
        <taxon>Streptosporangiaceae</taxon>
        <taxon>Streptosporangium</taxon>
    </lineage>
</organism>
<dbReference type="RefSeq" id="WP_106677135.1">
    <property type="nucleotide sequence ID" value="NZ_PXWG01000037.1"/>
</dbReference>